<dbReference type="InterPro" id="IPR050739">
    <property type="entry name" value="MFP"/>
</dbReference>
<feature type="non-terminal residue" evidence="2">
    <location>
        <position position="1"/>
    </location>
</feature>
<reference evidence="2 3" key="1">
    <citation type="journal article" date="2011" name="Nature">
        <title>The Medicago genome provides insight into the evolution of rhizobial symbioses.</title>
        <authorList>
            <person name="Young N.D."/>
            <person name="Debelle F."/>
            <person name="Oldroyd G.E."/>
            <person name="Geurts R."/>
            <person name="Cannon S.B."/>
            <person name="Udvardi M.K."/>
            <person name="Benedito V.A."/>
            <person name="Mayer K.F."/>
            <person name="Gouzy J."/>
            <person name="Schoof H."/>
            <person name="Van de Peer Y."/>
            <person name="Proost S."/>
            <person name="Cook D.R."/>
            <person name="Meyers B.C."/>
            <person name="Spannagl M."/>
            <person name="Cheung F."/>
            <person name="De Mita S."/>
            <person name="Krishnakumar V."/>
            <person name="Gundlach H."/>
            <person name="Zhou S."/>
            <person name="Mudge J."/>
            <person name="Bharti A.K."/>
            <person name="Murray J.D."/>
            <person name="Naoumkina M.A."/>
            <person name="Rosen B."/>
            <person name="Silverstein K.A."/>
            <person name="Tang H."/>
            <person name="Rombauts S."/>
            <person name="Zhao P.X."/>
            <person name="Zhou P."/>
            <person name="Barbe V."/>
            <person name="Bardou P."/>
            <person name="Bechner M."/>
            <person name="Bellec A."/>
            <person name="Berger A."/>
            <person name="Berges H."/>
            <person name="Bidwell S."/>
            <person name="Bisseling T."/>
            <person name="Choisne N."/>
            <person name="Couloux A."/>
            <person name="Denny R."/>
            <person name="Deshpande S."/>
            <person name="Dai X."/>
            <person name="Doyle J.J."/>
            <person name="Dudez A.M."/>
            <person name="Farmer A.D."/>
            <person name="Fouteau S."/>
            <person name="Franken C."/>
            <person name="Gibelin C."/>
            <person name="Gish J."/>
            <person name="Goldstein S."/>
            <person name="Gonzalez A.J."/>
            <person name="Green P.J."/>
            <person name="Hallab A."/>
            <person name="Hartog M."/>
            <person name="Hua A."/>
            <person name="Humphray S.J."/>
            <person name="Jeong D.H."/>
            <person name="Jing Y."/>
            <person name="Jocker A."/>
            <person name="Kenton S.M."/>
            <person name="Kim D.J."/>
            <person name="Klee K."/>
            <person name="Lai H."/>
            <person name="Lang C."/>
            <person name="Lin S."/>
            <person name="Macmil S.L."/>
            <person name="Magdelenat G."/>
            <person name="Matthews L."/>
            <person name="McCorrison J."/>
            <person name="Monaghan E.L."/>
            <person name="Mun J.H."/>
            <person name="Najar F.Z."/>
            <person name="Nicholson C."/>
            <person name="Noirot C."/>
            <person name="O'Bleness M."/>
            <person name="Paule C.R."/>
            <person name="Poulain J."/>
            <person name="Prion F."/>
            <person name="Qin B."/>
            <person name="Qu C."/>
            <person name="Retzel E.F."/>
            <person name="Riddle C."/>
            <person name="Sallet E."/>
            <person name="Samain S."/>
            <person name="Samson N."/>
            <person name="Sanders I."/>
            <person name="Saurat O."/>
            <person name="Scarpelli C."/>
            <person name="Schiex T."/>
            <person name="Segurens B."/>
            <person name="Severin A.J."/>
            <person name="Sherrier D.J."/>
            <person name="Shi R."/>
            <person name="Sims S."/>
            <person name="Singer S.R."/>
            <person name="Sinharoy S."/>
            <person name="Sterck L."/>
            <person name="Viollet A."/>
            <person name="Wang B.B."/>
            <person name="Wang K."/>
            <person name="Wang M."/>
            <person name="Wang X."/>
            <person name="Warfsmann J."/>
            <person name="Weissenbach J."/>
            <person name="White D.D."/>
            <person name="White J.D."/>
            <person name="Wiley G.B."/>
            <person name="Wincker P."/>
            <person name="Xing Y."/>
            <person name="Yang L."/>
            <person name="Yao Z."/>
            <person name="Ying F."/>
            <person name="Zhai J."/>
            <person name="Zhou L."/>
            <person name="Zuber A."/>
            <person name="Denarie J."/>
            <person name="Dixon R.A."/>
            <person name="May G.D."/>
            <person name="Schwartz D.C."/>
            <person name="Rogers J."/>
            <person name="Quetier F."/>
            <person name="Town C.D."/>
            <person name="Roe B.A."/>
        </authorList>
    </citation>
    <scope>NUCLEOTIDE SEQUENCE [LARGE SCALE GENOMIC DNA]</scope>
    <source>
        <strain evidence="3">cv. Jemalong A17</strain>
    </source>
</reference>
<sequence length="520" mass="56061">HGTLRHSVVPAEQLHTAYHGRGRSDARYGTGRSLCTASGIVLREAIIEGQHVTRGTVLYTVSTDLQSVAGGRTHAALIAQALQRKTSLLHKIDKNRVLQQDARETLQAKLSSLGAELARVDEQLTSQRGRTAIAADGVTRNRRPHWITSRRTSSSSAKPSTLIRSRAIDTAHPRRASCRTARAGKLTCSCRAPLLALCTSAIQYESGTKPTHTRNSGQFRAHVTSIARTALSPTEFATSGGPTNCDGTFYRITAALDAQTVTACGKPQPLQAGMTLQADILQERRCLPSFNRHPKQIAGATADRSGRVRARMPRDDLGLPRIPRRSCDASQPFPGVAKWNSALARDRGCSSVRSRHSCAKTRSRPAWATEHAVQSSIGTRASIDAARALGPPAISLVGSITQNNPSYPQQPQSTPIMHSRDSSVGIQMTIPLFEGFASGYRIEQAQADAHEVALRNVKLQASLDAWKSYHGLQADATNLVNSQNLLEDAQQALDIARGRYKEGAGTFTNMLVAQAALADA</sequence>
<dbReference type="SUPFAM" id="SSF56954">
    <property type="entry name" value="Outer membrane efflux proteins (OEP)"/>
    <property type="match status" value="1"/>
</dbReference>
<evidence type="ECO:0000256" key="1">
    <source>
        <dbReference type="SAM" id="MobiDB-lite"/>
    </source>
</evidence>
<evidence type="ECO:0000313" key="3">
    <source>
        <dbReference type="Proteomes" id="UP000002051"/>
    </source>
</evidence>
<dbReference type="GO" id="GO:0015562">
    <property type="term" value="F:efflux transmembrane transporter activity"/>
    <property type="evidence" value="ECO:0007669"/>
    <property type="project" value="InterPro"/>
</dbReference>
<dbReference type="AlphaFoldDB" id="A0A072TEI9"/>
<dbReference type="InterPro" id="IPR003423">
    <property type="entry name" value="OMP_efflux"/>
</dbReference>
<keyword evidence="3" id="KW-1185">Reference proteome</keyword>
<dbReference type="HOGENOM" id="CLU_524403_0_0_1"/>
<dbReference type="PANTHER" id="PTHR30386:SF28">
    <property type="entry name" value="EXPORTED PROTEIN"/>
    <property type="match status" value="1"/>
</dbReference>
<dbReference type="Pfam" id="PF02321">
    <property type="entry name" value="OEP"/>
    <property type="match status" value="1"/>
</dbReference>
<feature type="region of interest" description="Disordered" evidence="1">
    <location>
        <begin position="298"/>
        <end position="326"/>
    </location>
</feature>
<evidence type="ECO:0000313" key="2">
    <source>
        <dbReference type="EMBL" id="KEH15418.1"/>
    </source>
</evidence>
<accession>A0A072TEI9</accession>
<name>A0A072TEI9_MEDTR</name>
<dbReference type="Gene3D" id="1.20.1600.10">
    <property type="entry name" value="Outer membrane efflux proteins (OEP)"/>
    <property type="match status" value="1"/>
</dbReference>
<gene>
    <name evidence="2" type="ORF">MTR_1094s0010</name>
</gene>
<protein>
    <submittedName>
        <fullName evidence="2">Outer membrane efflux protein</fullName>
    </submittedName>
</protein>
<accession>A0A0D9SHG2</accession>
<dbReference type="Proteomes" id="UP000002051">
    <property type="component" value="Unassembled WGS sequence"/>
</dbReference>
<reference evidence="2 3" key="2">
    <citation type="journal article" date="2014" name="BMC Genomics">
        <title>An improved genome release (version Mt4.0) for the model legume Medicago truncatula.</title>
        <authorList>
            <person name="Tang H."/>
            <person name="Krishnakumar V."/>
            <person name="Bidwell S."/>
            <person name="Rosen B."/>
            <person name="Chan A."/>
            <person name="Zhou S."/>
            <person name="Gentzbittel L."/>
            <person name="Childs K.L."/>
            <person name="Yandell M."/>
            <person name="Gundlach H."/>
            <person name="Mayer K.F."/>
            <person name="Schwartz D.C."/>
            <person name="Town C.D."/>
        </authorList>
    </citation>
    <scope>GENOME REANNOTATION</scope>
    <source>
        <strain evidence="3">cv. Jemalong A17</strain>
    </source>
</reference>
<dbReference type="EMBL" id="KL403818">
    <property type="protein sequence ID" value="KEH15418.1"/>
    <property type="molecule type" value="Genomic_DNA"/>
</dbReference>
<dbReference type="PANTHER" id="PTHR30386">
    <property type="entry name" value="MEMBRANE FUSION SUBUNIT OF EMRAB-TOLC MULTIDRUG EFFLUX PUMP"/>
    <property type="match status" value="1"/>
</dbReference>
<proteinExistence type="predicted"/>
<organism evidence="2 3">
    <name type="scientific">Medicago truncatula</name>
    <name type="common">Barrel medic</name>
    <name type="synonym">Medicago tribuloides</name>
    <dbReference type="NCBI Taxonomy" id="3880"/>
    <lineage>
        <taxon>Eukaryota</taxon>
        <taxon>Viridiplantae</taxon>
        <taxon>Streptophyta</taxon>
        <taxon>Embryophyta</taxon>
        <taxon>Tracheophyta</taxon>
        <taxon>Spermatophyta</taxon>
        <taxon>Magnoliopsida</taxon>
        <taxon>eudicotyledons</taxon>
        <taxon>Gunneridae</taxon>
        <taxon>Pentapetalae</taxon>
        <taxon>rosids</taxon>
        <taxon>fabids</taxon>
        <taxon>Fabales</taxon>
        <taxon>Fabaceae</taxon>
        <taxon>Papilionoideae</taxon>
        <taxon>50 kb inversion clade</taxon>
        <taxon>NPAAA clade</taxon>
        <taxon>Hologalegina</taxon>
        <taxon>IRL clade</taxon>
        <taxon>Trifolieae</taxon>
        <taxon>Medicago</taxon>
    </lineage>
</organism>